<keyword evidence="6" id="KW-0482">Metalloprotease</keyword>
<dbReference type="GO" id="GO:0005886">
    <property type="term" value="C:plasma membrane"/>
    <property type="evidence" value="ECO:0007669"/>
    <property type="project" value="TreeGrafter"/>
</dbReference>
<evidence type="ECO:0000256" key="4">
    <source>
        <dbReference type="ARBA" id="ARBA00022801"/>
    </source>
</evidence>
<evidence type="ECO:0000259" key="7">
    <source>
        <dbReference type="Pfam" id="PF01431"/>
    </source>
</evidence>
<keyword evidence="2" id="KW-0645">Protease</keyword>
<dbReference type="Pfam" id="PF01431">
    <property type="entry name" value="Peptidase_M13"/>
    <property type="match status" value="2"/>
</dbReference>
<dbReference type="PROSITE" id="PS51885">
    <property type="entry name" value="NEPRILYSIN"/>
    <property type="match status" value="1"/>
</dbReference>
<dbReference type="InterPro" id="IPR008753">
    <property type="entry name" value="Peptidase_M13_N"/>
</dbReference>
<feature type="domain" description="Peptidase M13 N-terminal" evidence="8">
    <location>
        <begin position="11"/>
        <end position="317"/>
    </location>
</feature>
<dbReference type="InterPro" id="IPR000718">
    <property type="entry name" value="Peptidase_M13"/>
</dbReference>
<evidence type="ECO:0000313" key="9">
    <source>
        <dbReference type="EMBL" id="KAG0260665.1"/>
    </source>
</evidence>
<dbReference type="CDD" id="cd08662">
    <property type="entry name" value="M13"/>
    <property type="match status" value="1"/>
</dbReference>
<feature type="domain" description="Peptidase M13 C-terminal" evidence="7">
    <location>
        <begin position="480"/>
        <end position="596"/>
    </location>
</feature>
<evidence type="ECO:0000256" key="1">
    <source>
        <dbReference type="ARBA" id="ARBA00001947"/>
    </source>
</evidence>
<reference evidence="9" key="1">
    <citation type="journal article" date="2020" name="Fungal Divers.">
        <title>Resolving the Mortierellaceae phylogeny through synthesis of multi-gene phylogenetics and phylogenomics.</title>
        <authorList>
            <person name="Vandepol N."/>
            <person name="Liber J."/>
            <person name="Desiro A."/>
            <person name="Na H."/>
            <person name="Kennedy M."/>
            <person name="Barry K."/>
            <person name="Grigoriev I.V."/>
            <person name="Miller A.N."/>
            <person name="O'Donnell K."/>
            <person name="Stajich J.E."/>
            <person name="Bonito G."/>
        </authorList>
    </citation>
    <scope>NUCLEOTIDE SEQUENCE</scope>
    <source>
        <strain evidence="9">BC1065</strain>
    </source>
</reference>
<dbReference type="InterPro" id="IPR018497">
    <property type="entry name" value="Peptidase_M13_C"/>
</dbReference>
<dbReference type="GO" id="GO:0046872">
    <property type="term" value="F:metal ion binding"/>
    <property type="evidence" value="ECO:0007669"/>
    <property type="project" value="UniProtKB-KW"/>
</dbReference>
<dbReference type="PANTHER" id="PTHR11733">
    <property type="entry name" value="ZINC METALLOPROTEASE FAMILY M13 NEPRILYSIN-RELATED"/>
    <property type="match status" value="1"/>
</dbReference>
<dbReference type="AlphaFoldDB" id="A0A9P6U5P1"/>
<dbReference type="GO" id="GO:0004222">
    <property type="term" value="F:metalloendopeptidase activity"/>
    <property type="evidence" value="ECO:0007669"/>
    <property type="project" value="InterPro"/>
</dbReference>
<dbReference type="Pfam" id="PF05649">
    <property type="entry name" value="Peptidase_M13_N"/>
    <property type="match status" value="1"/>
</dbReference>
<dbReference type="SUPFAM" id="SSF55486">
    <property type="entry name" value="Metalloproteases ('zincins'), catalytic domain"/>
    <property type="match status" value="1"/>
</dbReference>
<dbReference type="InterPro" id="IPR042089">
    <property type="entry name" value="Peptidase_M13_dom_2"/>
</dbReference>
<evidence type="ECO:0000313" key="10">
    <source>
        <dbReference type="Proteomes" id="UP000807716"/>
    </source>
</evidence>
<comment type="caution">
    <text evidence="9">The sequence shown here is derived from an EMBL/GenBank/DDBJ whole genome shotgun (WGS) entry which is preliminary data.</text>
</comment>
<sequence>MNPKADPCAVVQKILEADPKSLKGPDGKRLDPVYLSLLKKSQALYKSCMNETQLSAIGHQPLFRELQQVISTVYPIPGSQLASVFPPNKNPGKPRGTNRARLSVALAHFVRSGVDTFLSFTVGEDPSNTMTQGVSLEEGGLTLPARELYSDESITTQLQGLIQQMMTASFAPLSPSGQAGPANATVIDFGTMAQEIVAFETALAKIPTDPQELHDSSRNIHPRNLGQLDRLSPAVDWSLFLEQTLQTRALRRQNITVRSPAYVEQLGRLLQQAQPSTLQHYLAWKLIFRRGQDLSSEFRRPLEMFHATLSGSQPRDPTITDLENNLDWLDPPTRAHAIAKLKKMGSHVGYTTFSPDVRSPRSISSYYSQLAIQASDFYGNQGRVARWTVGRLLSQAGKKTERRTMLSDPQVVDALFTHTRNEIVFSAGILQRPFFVEDNPEYLNFGGMGVVAGHELTHGLDNQYAQFLVPNPVPGGAPIPVNGQLTLSENLADNGGVQKSYATWNARWVSDPEGQRFNNRPLAGLENYTREQLFFVAYGQLWCAKVRPEALVQYVRTDAHSSPVARVNGAMQNSAAFAAAFGCAATAPLNPANKCVIW</sequence>
<dbReference type="Gene3D" id="3.40.390.10">
    <property type="entry name" value="Collagenase (Catalytic Domain)"/>
    <property type="match status" value="1"/>
</dbReference>
<protein>
    <submittedName>
        <fullName evidence="9">Uncharacterized protein</fullName>
    </submittedName>
</protein>
<evidence type="ECO:0000256" key="3">
    <source>
        <dbReference type="ARBA" id="ARBA00022723"/>
    </source>
</evidence>
<dbReference type="EMBL" id="JAAAJB010000241">
    <property type="protein sequence ID" value="KAG0260665.1"/>
    <property type="molecule type" value="Genomic_DNA"/>
</dbReference>
<proteinExistence type="predicted"/>
<keyword evidence="4" id="KW-0378">Hydrolase</keyword>
<dbReference type="PRINTS" id="PR00786">
    <property type="entry name" value="NEPRILYSIN"/>
</dbReference>
<dbReference type="Proteomes" id="UP000807716">
    <property type="component" value="Unassembled WGS sequence"/>
</dbReference>
<keyword evidence="5" id="KW-0862">Zinc</keyword>
<feature type="domain" description="Peptidase M13 C-terminal" evidence="7">
    <location>
        <begin position="414"/>
        <end position="467"/>
    </location>
</feature>
<evidence type="ECO:0000256" key="6">
    <source>
        <dbReference type="ARBA" id="ARBA00023049"/>
    </source>
</evidence>
<accession>A0A9P6U5P1</accession>
<dbReference type="InterPro" id="IPR024079">
    <property type="entry name" value="MetalloPept_cat_dom_sf"/>
</dbReference>
<dbReference type="PANTHER" id="PTHR11733:SF240">
    <property type="entry name" value="GH14155P-RELATED"/>
    <property type="match status" value="1"/>
</dbReference>
<name>A0A9P6U5P1_9FUNG</name>
<dbReference type="Gene3D" id="1.10.1380.10">
    <property type="entry name" value="Neutral endopeptidase , domain2"/>
    <property type="match status" value="1"/>
</dbReference>
<keyword evidence="3" id="KW-0479">Metal-binding</keyword>
<organism evidence="9 10">
    <name type="scientific">Actinomortierella ambigua</name>
    <dbReference type="NCBI Taxonomy" id="1343610"/>
    <lineage>
        <taxon>Eukaryota</taxon>
        <taxon>Fungi</taxon>
        <taxon>Fungi incertae sedis</taxon>
        <taxon>Mucoromycota</taxon>
        <taxon>Mortierellomycotina</taxon>
        <taxon>Mortierellomycetes</taxon>
        <taxon>Mortierellales</taxon>
        <taxon>Mortierellaceae</taxon>
        <taxon>Actinomortierella</taxon>
    </lineage>
</organism>
<evidence type="ECO:0000256" key="5">
    <source>
        <dbReference type="ARBA" id="ARBA00022833"/>
    </source>
</evidence>
<dbReference type="OrthoDB" id="6475849at2759"/>
<evidence type="ECO:0000256" key="2">
    <source>
        <dbReference type="ARBA" id="ARBA00022670"/>
    </source>
</evidence>
<gene>
    <name evidence="9" type="ORF">DFQ27_003413</name>
</gene>
<dbReference type="GO" id="GO:0016485">
    <property type="term" value="P:protein processing"/>
    <property type="evidence" value="ECO:0007669"/>
    <property type="project" value="TreeGrafter"/>
</dbReference>
<keyword evidence="10" id="KW-1185">Reference proteome</keyword>
<comment type="cofactor">
    <cofactor evidence="1">
        <name>Zn(2+)</name>
        <dbReference type="ChEBI" id="CHEBI:29105"/>
    </cofactor>
</comment>
<evidence type="ECO:0000259" key="8">
    <source>
        <dbReference type="Pfam" id="PF05649"/>
    </source>
</evidence>